<reference evidence="3" key="1">
    <citation type="submission" date="2019-01" db="EMBL/GenBank/DDBJ databases">
        <title>Gri0909 isolated from a small marine red alga.</title>
        <authorList>
            <person name="Kim J."/>
            <person name="Jeong S.E."/>
            <person name="Jeon C.O."/>
        </authorList>
    </citation>
    <scope>NUCLEOTIDE SEQUENCE [LARGE SCALE GENOMIC DNA]</scope>
    <source>
        <strain evidence="3">Gri0909</strain>
    </source>
</reference>
<feature type="transmembrane region" description="Helical" evidence="1">
    <location>
        <begin position="83"/>
        <end position="104"/>
    </location>
</feature>
<keyword evidence="1" id="KW-1133">Transmembrane helix</keyword>
<evidence type="ECO:0000313" key="3">
    <source>
        <dbReference type="Proteomes" id="UP000287447"/>
    </source>
</evidence>
<gene>
    <name evidence="2" type="ORF">EOI86_03040</name>
</gene>
<sequence>MEIWPEFASRQGPSPFRKTGFWAVLIGASALMLVFLQIVGPALEPQPSAASQIGEIAGEIKRSAWWTLLGLWKPQPIVEHTPIWTYLAVAAPMMGAIGLVLSLLSGVRRENWRYAVYGASLSAAAIVFQFVWWMMLLVLGALFLIAVIENIGDIFSF</sequence>
<dbReference type="AlphaFoldDB" id="A0A3S2Z953"/>
<dbReference type="OrthoDB" id="7859770at2"/>
<keyword evidence="1" id="KW-0812">Transmembrane</keyword>
<feature type="transmembrane region" description="Helical" evidence="1">
    <location>
        <begin position="21"/>
        <end position="39"/>
    </location>
</feature>
<dbReference type="EMBL" id="SADE01000001">
    <property type="protein sequence ID" value="RVU38284.1"/>
    <property type="molecule type" value="Genomic_DNA"/>
</dbReference>
<accession>A0A3S2Z953</accession>
<feature type="transmembrane region" description="Helical" evidence="1">
    <location>
        <begin position="116"/>
        <end position="148"/>
    </location>
</feature>
<organism evidence="2 3">
    <name type="scientific">Hwanghaeella grinnelliae</name>
    <dbReference type="NCBI Taxonomy" id="2500179"/>
    <lineage>
        <taxon>Bacteria</taxon>
        <taxon>Pseudomonadati</taxon>
        <taxon>Pseudomonadota</taxon>
        <taxon>Alphaproteobacteria</taxon>
        <taxon>Rhodospirillales</taxon>
        <taxon>Rhodospirillaceae</taxon>
        <taxon>Hwanghaeella</taxon>
    </lineage>
</organism>
<keyword evidence="1" id="KW-0472">Membrane</keyword>
<dbReference type="Proteomes" id="UP000287447">
    <property type="component" value="Unassembled WGS sequence"/>
</dbReference>
<evidence type="ECO:0000313" key="2">
    <source>
        <dbReference type="EMBL" id="RVU38284.1"/>
    </source>
</evidence>
<dbReference type="RefSeq" id="WP_127763656.1">
    <property type="nucleotide sequence ID" value="NZ_SADE01000001.1"/>
</dbReference>
<protein>
    <submittedName>
        <fullName evidence="2">Uncharacterized protein</fullName>
    </submittedName>
</protein>
<keyword evidence="3" id="KW-1185">Reference proteome</keyword>
<evidence type="ECO:0000256" key="1">
    <source>
        <dbReference type="SAM" id="Phobius"/>
    </source>
</evidence>
<comment type="caution">
    <text evidence="2">The sequence shown here is derived from an EMBL/GenBank/DDBJ whole genome shotgun (WGS) entry which is preliminary data.</text>
</comment>
<proteinExistence type="predicted"/>
<name>A0A3S2Z953_9PROT</name>